<dbReference type="Gene3D" id="2.40.50.1020">
    <property type="entry name" value="LytTr DNA-binding domain"/>
    <property type="match status" value="1"/>
</dbReference>
<dbReference type="EMBL" id="QUBQ01000001">
    <property type="protein sequence ID" value="REK76320.1"/>
    <property type="molecule type" value="Genomic_DNA"/>
</dbReference>
<reference evidence="2 3" key="1">
    <citation type="submission" date="2018-08" db="EMBL/GenBank/DDBJ databases">
        <title>Paenibacillus sp. M4BSY-1, whole genome shotgun sequence.</title>
        <authorList>
            <person name="Tuo L."/>
        </authorList>
    </citation>
    <scope>NUCLEOTIDE SEQUENCE [LARGE SCALE GENOMIC DNA]</scope>
    <source>
        <strain evidence="2 3">M4BSY-1</strain>
    </source>
</reference>
<evidence type="ECO:0000313" key="3">
    <source>
        <dbReference type="Proteomes" id="UP000261905"/>
    </source>
</evidence>
<dbReference type="InterPro" id="IPR007492">
    <property type="entry name" value="LytTR_DNA-bd_dom"/>
</dbReference>
<sequence length="123" mass="14323">MVVSIIGENGLVLVKIQDIHFIECDKRKKNVLFHTSNESYHFKGTLSYWIDVLNQQGFKFKLCDRTAAVNMDNITFLDPVFSRACFEDNVGPDTKWCNMSRPKYEAIIEQFNLQNRQIQPGFN</sequence>
<accession>A0A371PJD7</accession>
<dbReference type="OrthoDB" id="2664085at2"/>
<dbReference type="PROSITE" id="PS50930">
    <property type="entry name" value="HTH_LYTTR"/>
    <property type="match status" value="1"/>
</dbReference>
<organism evidence="2 3">
    <name type="scientific">Paenibacillus paeoniae</name>
    <dbReference type="NCBI Taxonomy" id="2292705"/>
    <lineage>
        <taxon>Bacteria</taxon>
        <taxon>Bacillati</taxon>
        <taxon>Bacillota</taxon>
        <taxon>Bacilli</taxon>
        <taxon>Bacillales</taxon>
        <taxon>Paenibacillaceae</taxon>
        <taxon>Paenibacillus</taxon>
    </lineage>
</organism>
<comment type="caution">
    <text evidence="2">The sequence shown here is derived from an EMBL/GenBank/DDBJ whole genome shotgun (WGS) entry which is preliminary data.</text>
</comment>
<feature type="domain" description="HTH LytTR-type" evidence="1">
    <location>
        <begin position="1"/>
        <end position="58"/>
    </location>
</feature>
<dbReference type="GO" id="GO:0003677">
    <property type="term" value="F:DNA binding"/>
    <property type="evidence" value="ECO:0007669"/>
    <property type="project" value="InterPro"/>
</dbReference>
<evidence type="ECO:0000313" key="2">
    <source>
        <dbReference type="EMBL" id="REK76320.1"/>
    </source>
</evidence>
<protein>
    <submittedName>
        <fullName evidence="2">LytTR family transcriptional regulator</fullName>
    </submittedName>
</protein>
<proteinExistence type="predicted"/>
<name>A0A371PJD7_9BACL</name>
<gene>
    <name evidence="2" type="ORF">DX130_04545</name>
</gene>
<dbReference type="Proteomes" id="UP000261905">
    <property type="component" value="Unassembled WGS sequence"/>
</dbReference>
<dbReference type="SMART" id="SM00850">
    <property type="entry name" value="LytTR"/>
    <property type="match status" value="1"/>
</dbReference>
<evidence type="ECO:0000259" key="1">
    <source>
        <dbReference type="PROSITE" id="PS50930"/>
    </source>
</evidence>
<keyword evidence="3" id="KW-1185">Reference proteome</keyword>
<dbReference type="Pfam" id="PF04397">
    <property type="entry name" value="LytTR"/>
    <property type="match status" value="1"/>
</dbReference>
<dbReference type="RefSeq" id="WP_116043190.1">
    <property type="nucleotide sequence ID" value="NZ_QUBQ01000001.1"/>
</dbReference>
<dbReference type="AlphaFoldDB" id="A0A371PJD7"/>